<dbReference type="Proteomes" id="UP000646911">
    <property type="component" value="Unassembled WGS sequence"/>
</dbReference>
<name>A0ABR6ZI34_9BURK</name>
<dbReference type="RefSeq" id="WP_186956675.1">
    <property type="nucleotide sequence ID" value="NZ_JACOFX010000023.1"/>
</dbReference>
<sequence length="472" mass="52821">MISSSIRLLLEEFLGLMKEEGELDAFLPTVLVARNHEIVCRAQKGPRQYGVDIVSIEHTAFKPPVLCLWLVKCGNIGRSEWNGGSVQAIRPSVDEVETYIASSIRPEHRKLPIRLVIITNGDYLSSINQDMKVYLESWKNRNNADVETVNGSKLAGWVERGLLDENALSGSNKSLFRRTLANVATPELSLFSGRQLIDALLVDANGKDIASKSKLLKKQLLALRAIRTTLSVLQLWADDAKNLLAPYRLSEYAVLRVWATFHSEMVAGNEVLTKEYLEIFFQMLLSASRYHKKLLPYYITEDAFASQFSDNLFIADNVLSELGRLGLQGCIWAFLEVESKEEPSGMVQFYLNATLSLLKSHSISALPPYDHHASSIHAVLLFLLVVNKRDVAINWICEIIARLKHVSQSKEYWPSAATFEDTLLARRGLQVTTLEASRVTTLLPILLIWSAALKGGFKLEVQPCVIAIVSEP</sequence>
<evidence type="ECO:0008006" key="3">
    <source>
        <dbReference type="Google" id="ProtNLM"/>
    </source>
</evidence>
<evidence type="ECO:0000313" key="2">
    <source>
        <dbReference type="Proteomes" id="UP000646911"/>
    </source>
</evidence>
<proteinExistence type="predicted"/>
<dbReference type="EMBL" id="JACOFX010000023">
    <property type="protein sequence ID" value="MBC3911020.1"/>
    <property type="molecule type" value="Genomic_DNA"/>
</dbReference>
<keyword evidence="2" id="KW-1185">Reference proteome</keyword>
<gene>
    <name evidence="1" type="ORF">H8L47_25940</name>
</gene>
<evidence type="ECO:0000313" key="1">
    <source>
        <dbReference type="EMBL" id="MBC3911020.1"/>
    </source>
</evidence>
<comment type="caution">
    <text evidence="1">The sequence shown here is derived from an EMBL/GenBank/DDBJ whole genome shotgun (WGS) entry which is preliminary data.</text>
</comment>
<reference evidence="1 2" key="1">
    <citation type="submission" date="2020-08" db="EMBL/GenBank/DDBJ databases">
        <title>Novel species isolated from subtropical streams in China.</title>
        <authorList>
            <person name="Lu H."/>
        </authorList>
    </citation>
    <scope>NUCLEOTIDE SEQUENCE [LARGE SCALE GENOMIC DNA]</scope>
    <source>
        <strain evidence="1 2">NL8W</strain>
    </source>
</reference>
<accession>A0ABR6ZI34</accession>
<protein>
    <recommendedName>
        <fullName evidence="3">DUF4365 domain-containing protein</fullName>
    </recommendedName>
</protein>
<organism evidence="1 2">
    <name type="scientific">Undibacterium umbellatum</name>
    <dbReference type="NCBI Taxonomy" id="2762300"/>
    <lineage>
        <taxon>Bacteria</taxon>
        <taxon>Pseudomonadati</taxon>
        <taxon>Pseudomonadota</taxon>
        <taxon>Betaproteobacteria</taxon>
        <taxon>Burkholderiales</taxon>
        <taxon>Oxalobacteraceae</taxon>
        <taxon>Undibacterium</taxon>
    </lineage>
</organism>